<reference evidence="3" key="2">
    <citation type="submission" date="2016-04" db="EMBL/GenBank/DDBJ databases">
        <title>First Complete Genome Sequence of a Subdivision 6 Acidobacterium.</title>
        <authorList>
            <person name="Huang S."/>
            <person name="Vieira S."/>
            <person name="Bunk B."/>
            <person name="Riedel T."/>
            <person name="Sproeer C."/>
            <person name="Overmann J."/>
        </authorList>
    </citation>
    <scope>NUCLEOTIDE SEQUENCE [LARGE SCALE GENOMIC DNA]</scope>
    <source>
        <strain evidence="3">DSM 100886 HEG_-6_39</strain>
    </source>
</reference>
<accession>A0A143PSW2</accession>
<reference evidence="2 3" key="1">
    <citation type="journal article" date="2016" name="Genome Announc.">
        <title>First Complete Genome Sequence of a Subdivision 6 Acidobacterium Strain.</title>
        <authorList>
            <person name="Huang S."/>
            <person name="Vieira S."/>
            <person name="Bunk B."/>
            <person name="Riedel T."/>
            <person name="Sproer C."/>
            <person name="Overmann J."/>
        </authorList>
    </citation>
    <scope>NUCLEOTIDE SEQUENCE [LARGE SCALE GENOMIC DNA]</scope>
    <source>
        <strain evidence="3">DSM 100886 HEG_-6_39</strain>
    </source>
</reference>
<keyword evidence="3" id="KW-1185">Reference proteome</keyword>
<dbReference type="RefSeq" id="WP_237050645.1">
    <property type="nucleotide sequence ID" value="NZ_CP015136.1"/>
</dbReference>
<dbReference type="PATRIC" id="fig|1813736.3.peg.4385"/>
<proteinExistence type="predicted"/>
<name>A0A143PSW2_LUTPR</name>
<organism evidence="2 3">
    <name type="scientific">Luteitalea pratensis</name>
    <dbReference type="NCBI Taxonomy" id="1855912"/>
    <lineage>
        <taxon>Bacteria</taxon>
        <taxon>Pseudomonadati</taxon>
        <taxon>Acidobacteriota</taxon>
        <taxon>Vicinamibacteria</taxon>
        <taxon>Vicinamibacterales</taxon>
        <taxon>Vicinamibacteraceae</taxon>
        <taxon>Luteitalea</taxon>
    </lineage>
</organism>
<dbReference type="InterPro" id="IPR021342">
    <property type="entry name" value="DUF2959"/>
</dbReference>
<feature type="coiled-coil region" evidence="1">
    <location>
        <begin position="135"/>
        <end position="162"/>
    </location>
</feature>
<dbReference type="KEGG" id="abac:LuPra_04147"/>
<evidence type="ECO:0000313" key="2">
    <source>
        <dbReference type="EMBL" id="AMY10904.1"/>
    </source>
</evidence>
<protein>
    <recommendedName>
        <fullName evidence="4">DUF2959 domain-containing protein</fullName>
    </recommendedName>
</protein>
<dbReference type="Proteomes" id="UP000076079">
    <property type="component" value="Chromosome"/>
</dbReference>
<dbReference type="AlphaFoldDB" id="A0A143PSW2"/>
<evidence type="ECO:0008006" key="4">
    <source>
        <dbReference type="Google" id="ProtNLM"/>
    </source>
</evidence>
<evidence type="ECO:0000256" key="1">
    <source>
        <dbReference type="SAM" id="Coils"/>
    </source>
</evidence>
<gene>
    <name evidence="2" type="ORF">LuPra_04147</name>
</gene>
<evidence type="ECO:0000313" key="3">
    <source>
        <dbReference type="Proteomes" id="UP000076079"/>
    </source>
</evidence>
<keyword evidence="1" id="KW-0175">Coiled coil</keyword>
<feature type="coiled-coil region" evidence="1">
    <location>
        <begin position="80"/>
        <end position="107"/>
    </location>
</feature>
<sequence>MHGQGSTTWMRRQVVALLIGCAAALAGCDSLYYKAMKKVGFEKRDILVKRVKEARESQVKAQEDFKTALERLKEIVDVQGGELEETYNRLNKELERSEDRARDVHDRVNAVRDVSKDLFKEWQDELGKYSDRTLRAESERELRDTRRRTEALVARMEQVEKKIDPVLKPLRDRVLFLKHNLNARALGALTRELAAVSRDVDALIVDMQQAIGEADAYLKAMTQGEAHAS</sequence>
<dbReference type="STRING" id="1855912.LuPra_04147"/>
<dbReference type="EMBL" id="CP015136">
    <property type="protein sequence ID" value="AMY10904.1"/>
    <property type="molecule type" value="Genomic_DNA"/>
</dbReference>
<dbReference type="Pfam" id="PF11172">
    <property type="entry name" value="DUF2959"/>
    <property type="match status" value="1"/>
</dbReference>